<evidence type="ECO:0000313" key="2">
    <source>
        <dbReference type="Proteomes" id="UP001157418"/>
    </source>
</evidence>
<keyword evidence="2" id="KW-1185">Reference proteome</keyword>
<organism evidence="1 2">
    <name type="scientific">Lactuca virosa</name>
    <dbReference type="NCBI Taxonomy" id="75947"/>
    <lineage>
        <taxon>Eukaryota</taxon>
        <taxon>Viridiplantae</taxon>
        <taxon>Streptophyta</taxon>
        <taxon>Embryophyta</taxon>
        <taxon>Tracheophyta</taxon>
        <taxon>Spermatophyta</taxon>
        <taxon>Magnoliopsida</taxon>
        <taxon>eudicotyledons</taxon>
        <taxon>Gunneridae</taxon>
        <taxon>Pentapetalae</taxon>
        <taxon>asterids</taxon>
        <taxon>campanulids</taxon>
        <taxon>Asterales</taxon>
        <taxon>Asteraceae</taxon>
        <taxon>Cichorioideae</taxon>
        <taxon>Cichorieae</taxon>
        <taxon>Lactucinae</taxon>
        <taxon>Lactuca</taxon>
    </lineage>
</organism>
<protein>
    <submittedName>
        <fullName evidence="1">Uncharacterized protein</fullName>
    </submittedName>
</protein>
<sequence>MICKKLRPSNYFFQEGFVPIMTIADSGALMDNESLCLPCTREEERRIVKELTDEAELCLKEGNLYYVVSNRNGRNNELKT</sequence>
<reference evidence="1 2" key="1">
    <citation type="submission" date="2022-01" db="EMBL/GenBank/DDBJ databases">
        <authorList>
            <person name="Xiong W."/>
            <person name="Schranz E."/>
        </authorList>
    </citation>
    <scope>NUCLEOTIDE SEQUENCE [LARGE SCALE GENOMIC DNA]</scope>
</reference>
<evidence type="ECO:0000313" key="1">
    <source>
        <dbReference type="EMBL" id="CAH1430070.1"/>
    </source>
</evidence>
<dbReference type="EMBL" id="CAKMRJ010003334">
    <property type="protein sequence ID" value="CAH1430070.1"/>
    <property type="molecule type" value="Genomic_DNA"/>
</dbReference>
<gene>
    <name evidence="1" type="ORF">LVIROSA_LOCUS16879</name>
</gene>
<dbReference type="Proteomes" id="UP001157418">
    <property type="component" value="Unassembled WGS sequence"/>
</dbReference>
<name>A0AAU9MUI1_9ASTR</name>
<comment type="caution">
    <text evidence="1">The sequence shown here is derived from an EMBL/GenBank/DDBJ whole genome shotgun (WGS) entry which is preliminary data.</text>
</comment>
<dbReference type="AlphaFoldDB" id="A0AAU9MUI1"/>
<proteinExistence type="predicted"/>
<accession>A0AAU9MUI1</accession>